<organism evidence="1 2">
    <name type="scientific">Apatococcus fuscideae</name>
    <dbReference type="NCBI Taxonomy" id="2026836"/>
    <lineage>
        <taxon>Eukaryota</taxon>
        <taxon>Viridiplantae</taxon>
        <taxon>Chlorophyta</taxon>
        <taxon>core chlorophytes</taxon>
        <taxon>Trebouxiophyceae</taxon>
        <taxon>Chlorellales</taxon>
        <taxon>Chlorellaceae</taxon>
        <taxon>Apatococcus</taxon>
    </lineage>
</organism>
<sequence>MLACRRLLPCWTVKDASLVRRCLVTLYFVEAADVLKVLSRNPAAGKVIVDADGLLHLDRVILQGRTERAKASASKVGFCTAHA</sequence>
<evidence type="ECO:0000313" key="2">
    <source>
        <dbReference type="Proteomes" id="UP001485043"/>
    </source>
</evidence>
<reference evidence="1 2" key="1">
    <citation type="journal article" date="2024" name="Nat. Commun.">
        <title>Phylogenomics reveals the evolutionary origins of lichenization in chlorophyte algae.</title>
        <authorList>
            <person name="Puginier C."/>
            <person name="Libourel C."/>
            <person name="Otte J."/>
            <person name="Skaloud P."/>
            <person name="Haon M."/>
            <person name="Grisel S."/>
            <person name="Petersen M."/>
            <person name="Berrin J.G."/>
            <person name="Delaux P.M."/>
            <person name="Dal Grande F."/>
            <person name="Keller J."/>
        </authorList>
    </citation>
    <scope>NUCLEOTIDE SEQUENCE [LARGE SCALE GENOMIC DNA]</scope>
    <source>
        <strain evidence="1 2">SAG 2523</strain>
    </source>
</reference>
<accession>A0AAW1T0M4</accession>
<protein>
    <submittedName>
        <fullName evidence="1">Uncharacterized protein</fullName>
    </submittedName>
</protein>
<gene>
    <name evidence="1" type="ORF">WJX84_007614</name>
</gene>
<dbReference type="EMBL" id="JALJOV010000603">
    <property type="protein sequence ID" value="KAK9862462.1"/>
    <property type="molecule type" value="Genomic_DNA"/>
</dbReference>
<evidence type="ECO:0000313" key="1">
    <source>
        <dbReference type="EMBL" id="KAK9862462.1"/>
    </source>
</evidence>
<dbReference type="Proteomes" id="UP001485043">
    <property type="component" value="Unassembled WGS sequence"/>
</dbReference>
<name>A0AAW1T0M4_9CHLO</name>
<proteinExistence type="predicted"/>
<dbReference type="AlphaFoldDB" id="A0AAW1T0M4"/>
<comment type="caution">
    <text evidence="1">The sequence shown here is derived from an EMBL/GenBank/DDBJ whole genome shotgun (WGS) entry which is preliminary data.</text>
</comment>
<keyword evidence="2" id="KW-1185">Reference proteome</keyword>